<dbReference type="GeneID" id="64626061"/>
<organism evidence="1 2">
    <name type="scientific">Suillus subaureus</name>
    <dbReference type="NCBI Taxonomy" id="48587"/>
    <lineage>
        <taxon>Eukaryota</taxon>
        <taxon>Fungi</taxon>
        <taxon>Dikarya</taxon>
        <taxon>Basidiomycota</taxon>
        <taxon>Agaricomycotina</taxon>
        <taxon>Agaricomycetes</taxon>
        <taxon>Agaricomycetidae</taxon>
        <taxon>Boletales</taxon>
        <taxon>Suillineae</taxon>
        <taxon>Suillaceae</taxon>
        <taxon>Suillus</taxon>
    </lineage>
</organism>
<evidence type="ECO:0000313" key="2">
    <source>
        <dbReference type="Proteomes" id="UP000807769"/>
    </source>
</evidence>
<accession>A0A9P7DMQ3</accession>
<gene>
    <name evidence="1" type="ORF">BJ212DRAFT_1288789</name>
</gene>
<dbReference type="OrthoDB" id="2690108at2759"/>
<dbReference type="AlphaFoldDB" id="A0A9P7DMQ3"/>
<reference evidence="1" key="1">
    <citation type="journal article" date="2020" name="New Phytol.">
        <title>Comparative genomics reveals dynamic genome evolution in host specialist ectomycorrhizal fungi.</title>
        <authorList>
            <person name="Lofgren L.A."/>
            <person name="Nguyen N.H."/>
            <person name="Vilgalys R."/>
            <person name="Ruytinx J."/>
            <person name="Liao H.L."/>
            <person name="Branco S."/>
            <person name="Kuo A."/>
            <person name="LaButti K."/>
            <person name="Lipzen A."/>
            <person name="Andreopoulos W."/>
            <person name="Pangilinan J."/>
            <person name="Riley R."/>
            <person name="Hundley H."/>
            <person name="Na H."/>
            <person name="Barry K."/>
            <person name="Grigoriev I.V."/>
            <person name="Stajich J.E."/>
            <person name="Kennedy P.G."/>
        </authorList>
    </citation>
    <scope>NUCLEOTIDE SEQUENCE</scope>
    <source>
        <strain evidence="1">MN1</strain>
    </source>
</reference>
<dbReference type="EMBL" id="JABBWG010000170">
    <property type="protein sequence ID" value="KAG1798674.1"/>
    <property type="molecule type" value="Genomic_DNA"/>
</dbReference>
<protein>
    <submittedName>
        <fullName evidence="1">Uncharacterized protein</fullName>
    </submittedName>
</protein>
<dbReference type="Proteomes" id="UP000807769">
    <property type="component" value="Unassembled WGS sequence"/>
</dbReference>
<proteinExistence type="predicted"/>
<keyword evidence="2" id="KW-1185">Reference proteome</keyword>
<sequence length="62" mass="6731">MLIYILIHSDNKGAISAFHKGHCLNLTSNTCIKCTEATLCVVDLSISLIYVHTSINLADPIS</sequence>
<dbReference type="RefSeq" id="XP_041185620.1">
    <property type="nucleotide sequence ID" value="XM_041332044.1"/>
</dbReference>
<name>A0A9P7DMQ3_9AGAM</name>
<evidence type="ECO:0000313" key="1">
    <source>
        <dbReference type="EMBL" id="KAG1798674.1"/>
    </source>
</evidence>
<comment type="caution">
    <text evidence="1">The sequence shown here is derived from an EMBL/GenBank/DDBJ whole genome shotgun (WGS) entry which is preliminary data.</text>
</comment>